<accession>A0A3E0HBF5</accession>
<protein>
    <submittedName>
        <fullName evidence="1">Uncharacterized protein DUF3515</fullName>
    </submittedName>
</protein>
<evidence type="ECO:0000313" key="1">
    <source>
        <dbReference type="EMBL" id="REH41211.1"/>
    </source>
</evidence>
<reference evidence="1 2" key="1">
    <citation type="submission" date="2018-08" db="EMBL/GenBank/DDBJ databases">
        <title>Genomic Encyclopedia of Archaeal and Bacterial Type Strains, Phase II (KMG-II): from individual species to whole genera.</title>
        <authorList>
            <person name="Goeker M."/>
        </authorList>
    </citation>
    <scope>NUCLEOTIDE SEQUENCE [LARGE SCALE GENOMIC DNA]</scope>
    <source>
        <strain evidence="1 2">DSM 45791</strain>
    </source>
</reference>
<dbReference type="RefSeq" id="WP_246015867.1">
    <property type="nucleotide sequence ID" value="NZ_CP144375.1"/>
</dbReference>
<evidence type="ECO:0000313" key="2">
    <source>
        <dbReference type="Proteomes" id="UP000256269"/>
    </source>
</evidence>
<sequence length="188" mass="18857">MSVTPSKPVLAVAIGLPALLAVVVAVIGVAGGPTAAPPAPTPTDDRTGPLALVSVDAPDAGKPACAELLKALPQQVTDAGAKVPRRELAKPAPPSTVAWGDAQHEPIVLRCGMGKPPELTQTAQLGTVNGVQWLDVVGDAGTVTHYVVDRSVYIALTEAKDAGTGPVQQVSAAVTATLPPQPISPNPG</sequence>
<organism evidence="1 2">
    <name type="scientific">Kutzneria buriramensis</name>
    <dbReference type="NCBI Taxonomy" id="1045776"/>
    <lineage>
        <taxon>Bacteria</taxon>
        <taxon>Bacillati</taxon>
        <taxon>Actinomycetota</taxon>
        <taxon>Actinomycetes</taxon>
        <taxon>Pseudonocardiales</taxon>
        <taxon>Pseudonocardiaceae</taxon>
        <taxon>Kutzneria</taxon>
    </lineage>
</organism>
<gene>
    <name evidence="1" type="ORF">BCF44_112295</name>
</gene>
<dbReference type="Proteomes" id="UP000256269">
    <property type="component" value="Unassembled WGS sequence"/>
</dbReference>
<name>A0A3E0HBF5_9PSEU</name>
<proteinExistence type="predicted"/>
<dbReference type="InterPro" id="IPR021903">
    <property type="entry name" value="DUF3515"/>
</dbReference>
<dbReference type="AlphaFoldDB" id="A0A3E0HBF5"/>
<comment type="caution">
    <text evidence="1">The sequence shown here is derived from an EMBL/GenBank/DDBJ whole genome shotgun (WGS) entry which is preliminary data.</text>
</comment>
<dbReference type="EMBL" id="QUNO01000012">
    <property type="protein sequence ID" value="REH41211.1"/>
    <property type="molecule type" value="Genomic_DNA"/>
</dbReference>
<keyword evidence="2" id="KW-1185">Reference proteome</keyword>
<dbReference type="Pfam" id="PF12028">
    <property type="entry name" value="DUF3515"/>
    <property type="match status" value="1"/>
</dbReference>